<dbReference type="Pfam" id="PF05176">
    <property type="entry name" value="ATP-synt_10"/>
    <property type="match status" value="1"/>
</dbReference>
<protein>
    <submittedName>
        <fullName evidence="1">Mitochondrial ATPase complex subunit Atp10p</fullName>
    </submittedName>
</protein>
<dbReference type="EMBL" id="OZ004259">
    <property type="protein sequence ID" value="CAK7915963.1"/>
    <property type="molecule type" value="Genomic_DNA"/>
</dbReference>
<organism evidence="1 2">
    <name type="scientific">[Candida] anglica</name>
    <dbReference type="NCBI Taxonomy" id="148631"/>
    <lineage>
        <taxon>Eukaryota</taxon>
        <taxon>Fungi</taxon>
        <taxon>Dikarya</taxon>
        <taxon>Ascomycota</taxon>
        <taxon>Saccharomycotina</taxon>
        <taxon>Pichiomycetes</taxon>
        <taxon>Debaryomycetaceae</taxon>
        <taxon>Kurtzmaniella</taxon>
    </lineage>
</organism>
<gene>
    <name evidence="1" type="primary">ATP10</name>
    <name evidence="1" type="ORF">CAAN4_G01662</name>
</gene>
<reference evidence="1 2" key="1">
    <citation type="submission" date="2024-01" db="EMBL/GenBank/DDBJ databases">
        <authorList>
            <consortium name="Genoscope - CEA"/>
            <person name="William W."/>
        </authorList>
    </citation>
    <scope>NUCLEOTIDE SEQUENCE [LARGE SCALE GENOMIC DNA]</scope>
    <source>
        <strain evidence="1 2">29B2s-10</strain>
    </source>
</reference>
<dbReference type="InterPro" id="IPR007849">
    <property type="entry name" value="ATP10"/>
</dbReference>
<keyword evidence="2" id="KW-1185">Reference proteome</keyword>
<evidence type="ECO:0000313" key="2">
    <source>
        <dbReference type="Proteomes" id="UP001497600"/>
    </source>
</evidence>
<dbReference type="PANTHER" id="PTHR28106">
    <property type="entry name" value="MITOCHONDRIAL ATPASE COMPLEX SUBUNIT ATP10"/>
    <property type="match status" value="1"/>
</dbReference>
<accession>A0ABP0EGN2</accession>
<dbReference type="Proteomes" id="UP001497600">
    <property type="component" value="Chromosome G"/>
</dbReference>
<dbReference type="PANTHER" id="PTHR28106:SF1">
    <property type="entry name" value="MITOCHONDRIAL ATPASE COMPLEX SUBUNIT ATP10"/>
    <property type="match status" value="1"/>
</dbReference>
<evidence type="ECO:0000313" key="1">
    <source>
        <dbReference type="EMBL" id="CAK7915963.1"/>
    </source>
</evidence>
<sequence>MIKTSVRFLSTPKLPRFAETLKEASKPALQHSHSISKPFGLAAPTLLNPQTSDKYDLSYTAVKHKMFSADAKEKRQKVLDHDIAHSPFYESKSFNNVNGKIFTPPVSYFKRDKSLYFPDFLADTLVNKEQRLGSLWEGKVSIVRVFSTVSGENCSKTYFDSDQGNYLTDGYQSFSTKYPSTQIIDVNMPQTALKKFIVNLSKGNLKKLIPEPRHNKYFIAPYKLFPLDVRKELNCDNVCSGYIYLLDAKGRIRWATSGSANEAEYSLMWKCVAGLEKELKTTLPKN</sequence>
<name>A0ABP0EGN2_9ASCO</name>
<proteinExistence type="predicted"/>